<name>A0AA49X507_9VIRU</name>
<proteinExistence type="predicted"/>
<reference evidence="1" key="1">
    <citation type="submission" date="2023-04" db="EMBL/GenBank/DDBJ databases">
        <title>The human skin virome in hidradenitis suppurativa patients.</title>
        <authorList>
            <person name="Jansen D."/>
        </authorList>
    </citation>
    <scope>NUCLEOTIDE SEQUENCE</scope>
    <source>
        <strain evidence="1">VC3_JansenPhageG</strain>
    </source>
</reference>
<evidence type="ECO:0000313" key="1">
    <source>
        <dbReference type="EMBL" id="WLJ25846.1"/>
    </source>
</evidence>
<organism evidence="1">
    <name type="scientific">Firmicutes phage HS10</name>
    <dbReference type="NCBI Taxonomy" id="3056392"/>
    <lineage>
        <taxon>Viruses</taxon>
    </lineage>
</organism>
<sequence length="68" mass="7887">MENLYYGECSVCFSPIYDGDYAYDDGDILICESCLDRHTHFVEAEDPEAFAGFDEADRQWAERELRHG</sequence>
<dbReference type="EMBL" id="OQ890317">
    <property type="protein sequence ID" value="WLJ25846.1"/>
    <property type="molecule type" value="Genomic_DNA"/>
</dbReference>
<accession>A0AA49X507</accession>
<protein>
    <submittedName>
        <fullName evidence="1">RING finger protein</fullName>
    </submittedName>
</protein>